<organism evidence="2 3">
    <name type="scientific">Paractinoplanes aksuensis</name>
    <dbReference type="NCBI Taxonomy" id="2939490"/>
    <lineage>
        <taxon>Bacteria</taxon>
        <taxon>Bacillati</taxon>
        <taxon>Actinomycetota</taxon>
        <taxon>Actinomycetes</taxon>
        <taxon>Micromonosporales</taxon>
        <taxon>Micromonosporaceae</taxon>
        <taxon>Paractinoplanes</taxon>
    </lineage>
</organism>
<comment type="caution">
    <text evidence="2">The sequence shown here is derived from an EMBL/GenBank/DDBJ whole genome shotgun (WGS) entry which is preliminary data.</text>
</comment>
<evidence type="ECO:0000313" key="2">
    <source>
        <dbReference type="EMBL" id="MCO8272313.1"/>
    </source>
</evidence>
<dbReference type="Proteomes" id="UP001523369">
    <property type="component" value="Unassembled WGS sequence"/>
</dbReference>
<protein>
    <submittedName>
        <fullName evidence="2">Uncharacterized protein</fullName>
    </submittedName>
</protein>
<evidence type="ECO:0000256" key="1">
    <source>
        <dbReference type="SAM" id="MobiDB-lite"/>
    </source>
</evidence>
<accession>A0ABT1DN95</accession>
<proteinExistence type="predicted"/>
<feature type="compositionally biased region" description="Low complexity" evidence="1">
    <location>
        <begin position="131"/>
        <end position="156"/>
    </location>
</feature>
<reference evidence="2 3" key="1">
    <citation type="submission" date="2022-06" db="EMBL/GenBank/DDBJ databases">
        <title>New Species of the Genus Actinoplanes, ActinopZanes ferrugineus.</title>
        <authorList>
            <person name="Ding P."/>
        </authorList>
    </citation>
    <scope>NUCLEOTIDE SEQUENCE [LARGE SCALE GENOMIC DNA]</scope>
    <source>
        <strain evidence="2 3">TRM88003</strain>
    </source>
</reference>
<gene>
    <name evidence="2" type="ORF">M1L60_17100</name>
</gene>
<name>A0ABT1DN95_9ACTN</name>
<sequence>MTANAAWVIGGSAKVTTRSAKMPKGTKPSVAKQSKAAVVSWSAQELVPGVKMDRYTVTAHSQDNPAKEALVREVEASGGASESVTFAASAVAGSKWKWAVIPHYAKWSGAEGGLSKALTFPAAPAAPAAAKVAEPPPAAKVVAPTTPPTTVAPTTEATKKPAAEPVTTAPAPEPEKTEDETAPPAASSPAVREPASAAPEPSASGSAGEGIPK</sequence>
<dbReference type="EMBL" id="JAMYJR010000017">
    <property type="protein sequence ID" value="MCO8272313.1"/>
    <property type="molecule type" value="Genomic_DNA"/>
</dbReference>
<feature type="region of interest" description="Disordered" evidence="1">
    <location>
        <begin position="131"/>
        <end position="213"/>
    </location>
</feature>
<evidence type="ECO:0000313" key="3">
    <source>
        <dbReference type="Proteomes" id="UP001523369"/>
    </source>
</evidence>
<dbReference type="RefSeq" id="WP_253238420.1">
    <property type="nucleotide sequence ID" value="NZ_JAMYJR010000017.1"/>
</dbReference>
<feature type="compositionally biased region" description="Low complexity" evidence="1">
    <location>
        <begin position="182"/>
        <end position="213"/>
    </location>
</feature>
<keyword evidence="3" id="KW-1185">Reference proteome</keyword>